<organism evidence="10 11">
    <name type="scientific">Methanosphaera cuniculi</name>
    <dbReference type="NCBI Taxonomy" id="1077256"/>
    <lineage>
        <taxon>Archaea</taxon>
        <taxon>Methanobacteriati</taxon>
        <taxon>Methanobacteriota</taxon>
        <taxon>Methanomada group</taxon>
        <taxon>Methanobacteria</taxon>
        <taxon>Methanobacteriales</taxon>
        <taxon>Methanobacteriaceae</taxon>
        <taxon>Methanosphaera</taxon>
    </lineage>
</organism>
<keyword evidence="11" id="KW-1185">Reference proteome</keyword>
<dbReference type="Pfam" id="PF02005">
    <property type="entry name" value="TRM"/>
    <property type="match status" value="1"/>
</dbReference>
<dbReference type="PANTHER" id="PTHR10631">
    <property type="entry name" value="N 2 ,N 2 -DIMETHYLGUANOSINE TRNA METHYLTRANSFERASE"/>
    <property type="match status" value="1"/>
</dbReference>
<evidence type="ECO:0000256" key="6">
    <source>
        <dbReference type="ARBA" id="ARBA00022884"/>
    </source>
</evidence>
<keyword evidence="4 8" id="KW-0949">S-adenosyl-L-methionine</keyword>
<comment type="function">
    <text evidence="8">Dimethylates a single guanine residue at position 26 of a number of tRNAs using S-adenosyl-L-methionine as donor of the methyl groups.</text>
</comment>
<dbReference type="SUPFAM" id="SSF53335">
    <property type="entry name" value="S-adenosyl-L-methionine-dependent methyltransferases"/>
    <property type="match status" value="1"/>
</dbReference>
<evidence type="ECO:0000256" key="9">
    <source>
        <dbReference type="PROSITE-ProRule" id="PRU00958"/>
    </source>
</evidence>
<comment type="similarity">
    <text evidence="8 9">Belongs to the class I-like SAM-binding methyltransferase superfamily. Trm1 family.</text>
</comment>
<dbReference type="Gene3D" id="3.40.50.150">
    <property type="entry name" value="Vaccinia Virus protein VP39"/>
    <property type="match status" value="1"/>
</dbReference>
<feature type="binding site" evidence="8">
    <location>
        <position position="85"/>
    </location>
    <ligand>
        <name>S-adenosyl-L-methionine</name>
        <dbReference type="ChEBI" id="CHEBI:59789"/>
    </ligand>
</feature>
<gene>
    <name evidence="8" type="primary">trm1</name>
    <name evidence="10" type="ORF">ASJ82_04905</name>
</gene>
<evidence type="ECO:0000256" key="1">
    <source>
        <dbReference type="ARBA" id="ARBA00022555"/>
    </source>
</evidence>
<keyword evidence="3 8" id="KW-0808">Transferase</keyword>
<dbReference type="FunFam" id="3.40.50.150:FF:000272">
    <property type="entry name" value="tRNA (guanine(26)-N(2))-dimethyltransferase"/>
    <property type="match status" value="1"/>
</dbReference>
<dbReference type="NCBIfam" id="TIGR00308">
    <property type="entry name" value="TRM1"/>
    <property type="match status" value="1"/>
</dbReference>
<keyword evidence="5 8" id="KW-0819">tRNA processing</keyword>
<keyword evidence="2 8" id="KW-0489">Methyltransferase</keyword>
<dbReference type="PROSITE" id="PS51626">
    <property type="entry name" value="SAM_MT_TRM1"/>
    <property type="match status" value="1"/>
</dbReference>
<comment type="caution">
    <text evidence="10">The sequence shown here is derived from an EMBL/GenBank/DDBJ whole genome shotgun (WGS) entry which is preliminary data.</text>
</comment>
<evidence type="ECO:0000313" key="10">
    <source>
        <dbReference type="EMBL" id="PAV06556.1"/>
    </source>
</evidence>
<dbReference type="Proteomes" id="UP000217528">
    <property type="component" value="Unassembled WGS sequence"/>
</dbReference>
<name>A0A2A2HB69_9EURY</name>
<dbReference type="InterPro" id="IPR029063">
    <property type="entry name" value="SAM-dependent_MTases_sf"/>
</dbReference>
<dbReference type="EMBL" id="LMVN01000029">
    <property type="protein sequence ID" value="PAV06556.1"/>
    <property type="molecule type" value="Genomic_DNA"/>
</dbReference>
<dbReference type="InterPro" id="IPR042296">
    <property type="entry name" value="tRNA_met_Trm1_C"/>
</dbReference>
<accession>A0A2A2HB69</accession>
<feature type="binding site" evidence="8">
    <location>
        <position position="248"/>
    </location>
    <ligand>
        <name>Zn(2+)</name>
        <dbReference type="ChEBI" id="CHEBI:29105"/>
    </ligand>
</feature>
<feature type="binding site" evidence="8">
    <location>
        <position position="37"/>
    </location>
    <ligand>
        <name>S-adenosyl-L-methionine</name>
        <dbReference type="ChEBI" id="CHEBI:59789"/>
    </ligand>
</feature>
<dbReference type="EC" id="2.1.1.216" evidence="7 8"/>
<protein>
    <recommendedName>
        <fullName evidence="7 8">tRNA (guanine(26)-N(2))-dimethyltransferase</fullName>
        <ecNumber evidence="7 8">2.1.1.216</ecNumber>
    </recommendedName>
    <alternativeName>
        <fullName evidence="8">tRNA 2,2-dimethylguanosine-26 methyltransferase</fullName>
    </alternativeName>
    <alternativeName>
        <fullName evidence="8">tRNA(guanine-26,N(2)-N(2)) methyltransferase</fullName>
    </alternativeName>
    <alternativeName>
        <fullName evidence="8">tRNA(m(2,2)G26)dimethyltransferase</fullName>
    </alternativeName>
</protein>
<feature type="binding site" evidence="8">
    <location>
        <position position="113"/>
    </location>
    <ligand>
        <name>S-adenosyl-L-methionine</name>
        <dbReference type="ChEBI" id="CHEBI:59789"/>
    </ligand>
</feature>
<sequence length="390" mass="43873">MDTHYIKEGLVEIEVPDFEKVSAKAPVFYNPVMELNRDISVAIINQYAKMVDHPISVFDAFGGTGIRGARYAKEIPGVESVMVGDVNPLAVEIAQKNMKLNDLDNVTVEKNDANILLQSNKGLFDVVDIDPFGTPAMFTQSTAANIRPGGLICISATDTSALCGTYHDPCLRKYGARPFKSEYCHENGIRIMLAFIARNLAVNQKYLEVLFSHSTQHYMRIYAIVHRGGKKTNESLDNIGFIAHCPHCLHREISYGFVSTLPSKCPECGCDYEIAGPMWLGSIWNKEFIKDTMDSVDDLQLNKKDELLKLFNQCYEESEGPVTFYDIHKICKTLKISSPKINDVIDEIANRGYFISRTHFKLTGMRTDMPLDELKQLIVDIKEEKLGPEN</sequence>
<feature type="binding site" evidence="8">
    <location>
        <position position="67"/>
    </location>
    <ligand>
        <name>S-adenosyl-L-methionine</name>
        <dbReference type="ChEBI" id="CHEBI:59789"/>
    </ligand>
</feature>
<reference evidence="10 11" key="1">
    <citation type="journal article" date="2017" name="BMC Genomics">
        <title>Genomic analysis of methanogenic archaea reveals a shift towards energy conservation.</title>
        <authorList>
            <person name="Gilmore S.P."/>
            <person name="Henske J.K."/>
            <person name="Sexton J.A."/>
            <person name="Solomon K.V."/>
            <person name="Seppala S."/>
            <person name="Yoo J.I."/>
            <person name="Huyett L.M."/>
            <person name="Pressman A."/>
            <person name="Cogan J.Z."/>
            <person name="Kivenson V."/>
            <person name="Peng X."/>
            <person name="Tan Y."/>
            <person name="Valentine D.L."/>
            <person name="O'Malley M.A."/>
        </authorList>
    </citation>
    <scope>NUCLEOTIDE SEQUENCE [LARGE SCALE GENOMIC DNA]</scope>
    <source>
        <strain evidence="10 11">1R-7</strain>
    </source>
</reference>
<dbReference type="AlphaFoldDB" id="A0A2A2HB69"/>
<evidence type="ECO:0000256" key="4">
    <source>
        <dbReference type="ARBA" id="ARBA00022691"/>
    </source>
</evidence>
<dbReference type="HAMAP" id="MF_00290">
    <property type="entry name" value="tRNA_dimethyltr_TRM1"/>
    <property type="match status" value="1"/>
</dbReference>
<dbReference type="GO" id="GO:0160104">
    <property type="term" value="F:tRNA (guanine(26)-N2)-dimethyltransferase activity"/>
    <property type="evidence" value="ECO:0007669"/>
    <property type="project" value="UniProtKB-UniRule"/>
</dbReference>
<feature type="binding site" evidence="8">
    <location>
        <position position="245"/>
    </location>
    <ligand>
        <name>Zn(2+)</name>
        <dbReference type="ChEBI" id="CHEBI:29105"/>
    </ligand>
</feature>
<dbReference type="Gene3D" id="3.30.56.70">
    <property type="entry name" value="N2,N2-dimethylguanosine tRNA methyltransferase, C-terminal domain"/>
    <property type="match status" value="1"/>
</dbReference>
<keyword evidence="8" id="KW-0479">Metal-binding</keyword>
<dbReference type="CDD" id="cd02440">
    <property type="entry name" value="AdoMet_MTases"/>
    <property type="match status" value="1"/>
</dbReference>
<dbReference type="InterPro" id="IPR022923">
    <property type="entry name" value="TRM1_arc_bac"/>
</dbReference>
<feature type="binding site" evidence="8">
    <location>
        <position position="112"/>
    </location>
    <ligand>
        <name>S-adenosyl-L-methionine</name>
        <dbReference type="ChEBI" id="CHEBI:59789"/>
    </ligand>
</feature>
<evidence type="ECO:0000256" key="8">
    <source>
        <dbReference type="HAMAP-Rule" id="MF_00290"/>
    </source>
</evidence>
<keyword evidence="8" id="KW-0862">Zinc</keyword>
<dbReference type="GO" id="GO:0002940">
    <property type="term" value="P:tRNA N2-guanine methylation"/>
    <property type="evidence" value="ECO:0007669"/>
    <property type="project" value="TreeGrafter"/>
</dbReference>
<feature type="binding site" evidence="8">
    <location>
        <position position="268"/>
    </location>
    <ligand>
        <name>Zn(2+)</name>
        <dbReference type="ChEBI" id="CHEBI:29105"/>
    </ligand>
</feature>
<keyword evidence="6 8" id="KW-0694">RNA-binding</keyword>
<keyword evidence="1 8" id="KW-0820">tRNA-binding</keyword>
<evidence type="ECO:0000256" key="7">
    <source>
        <dbReference type="ARBA" id="ARBA00039099"/>
    </source>
</evidence>
<dbReference type="GO" id="GO:0000049">
    <property type="term" value="F:tRNA binding"/>
    <property type="evidence" value="ECO:0007669"/>
    <property type="project" value="UniProtKB-UniRule"/>
</dbReference>
<evidence type="ECO:0000256" key="5">
    <source>
        <dbReference type="ARBA" id="ARBA00022694"/>
    </source>
</evidence>
<dbReference type="PANTHER" id="PTHR10631:SF3">
    <property type="entry name" value="TRNA (GUANINE(26)-N(2))-DIMETHYLTRANSFERASE"/>
    <property type="match status" value="1"/>
</dbReference>
<evidence type="ECO:0000256" key="3">
    <source>
        <dbReference type="ARBA" id="ARBA00022679"/>
    </source>
</evidence>
<dbReference type="InterPro" id="IPR002905">
    <property type="entry name" value="Trm1"/>
</dbReference>
<feature type="binding site" evidence="8">
    <location>
        <position position="265"/>
    </location>
    <ligand>
        <name>Zn(2+)</name>
        <dbReference type="ChEBI" id="CHEBI:29105"/>
    </ligand>
</feature>
<proteinExistence type="inferred from homology"/>
<dbReference type="OrthoDB" id="372177at2157"/>
<evidence type="ECO:0000313" key="11">
    <source>
        <dbReference type="Proteomes" id="UP000217528"/>
    </source>
</evidence>
<dbReference type="RefSeq" id="WP_095609410.1">
    <property type="nucleotide sequence ID" value="NZ_LMVN01000029.1"/>
</dbReference>
<evidence type="ECO:0000256" key="2">
    <source>
        <dbReference type="ARBA" id="ARBA00022603"/>
    </source>
</evidence>
<comment type="catalytic activity">
    <reaction evidence="8">
        <text>guanosine(26) in tRNA + 2 S-adenosyl-L-methionine = N(2)-dimethylguanosine(26) in tRNA + 2 S-adenosyl-L-homocysteine + 2 H(+)</text>
        <dbReference type="Rhea" id="RHEA:43140"/>
        <dbReference type="Rhea" id="RHEA-COMP:10359"/>
        <dbReference type="Rhea" id="RHEA-COMP:10360"/>
        <dbReference type="ChEBI" id="CHEBI:15378"/>
        <dbReference type="ChEBI" id="CHEBI:57856"/>
        <dbReference type="ChEBI" id="CHEBI:59789"/>
        <dbReference type="ChEBI" id="CHEBI:74269"/>
        <dbReference type="ChEBI" id="CHEBI:74513"/>
        <dbReference type="EC" id="2.1.1.216"/>
    </reaction>
</comment>
<dbReference type="GO" id="GO:0046872">
    <property type="term" value="F:metal ion binding"/>
    <property type="evidence" value="ECO:0007669"/>
    <property type="project" value="UniProtKB-KW"/>
</dbReference>